<comment type="caution">
    <text evidence="1">The sequence shown here is derived from an EMBL/GenBank/DDBJ whole genome shotgun (WGS) entry which is preliminary data.</text>
</comment>
<gene>
    <name evidence="1" type="ORF">MSG28_011089</name>
</gene>
<evidence type="ECO:0000313" key="1">
    <source>
        <dbReference type="EMBL" id="KAI8438671.1"/>
    </source>
</evidence>
<keyword evidence="2" id="KW-1185">Reference proteome</keyword>
<name>A0ACC0KQ12_CHOFU</name>
<organism evidence="1 2">
    <name type="scientific">Choristoneura fumiferana</name>
    <name type="common">Spruce budworm moth</name>
    <name type="synonym">Archips fumiferana</name>
    <dbReference type="NCBI Taxonomy" id="7141"/>
    <lineage>
        <taxon>Eukaryota</taxon>
        <taxon>Metazoa</taxon>
        <taxon>Ecdysozoa</taxon>
        <taxon>Arthropoda</taxon>
        <taxon>Hexapoda</taxon>
        <taxon>Insecta</taxon>
        <taxon>Pterygota</taxon>
        <taxon>Neoptera</taxon>
        <taxon>Endopterygota</taxon>
        <taxon>Lepidoptera</taxon>
        <taxon>Glossata</taxon>
        <taxon>Ditrysia</taxon>
        <taxon>Tortricoidea</taxon>
        <taxon>Tortricidae</taxon>
        <taxon>Tortricinae</taxon>
        <taxon>Choristoneura</taxon>
    </lineage>
</organism>
<dbReference type="EMBL" id="CM046118">
    <property type="protein sequence ID" value="KAI8438671.1"/>
    <property type="molecule type" value="Genomic_DNA"/>
</dbReference>
<evidence type="ECO:0000313" key="2">
    <source>
        <dbReference type="Proteomes" id="UP001064048"/>
    </source>
</evidence>
<proteinExistence type="predicted"/>
<reference evidence="1 2" key="1">
    <citation type="journal article" date="2022" name="Genome Biol. Evol.">
        <title>The Spruce Budworm Genome: Reconstructing the Evolutionary History of Antifreeze Proteins.</title>
        <authorList>
            <person name="Beliveau C."/>
            <person name="Gagne P."/>
            <person name="Picq S."/>
            <person name="Vernygora O."/>
            <person name="Keeling C.I."/>
            <person name="Pinkney K."/>
            <person name="Doucet D."/>
            <person name="Wen F."/>
            <person name="Johnston J.S."/>
            <person name="Maaroufi H."/>
            <person name="Boyle B."/>
            <person name="Laroche J."/>
            <person name="Dewar K."/>
            <person name="Juretic N."/>
            <person name="Blackburn G."/>
            <person name="Nisole A."/>
            <person name="Brunet B."/>
            <person name="Brandao M."/>
            <person name="Lumley L."/>
            <person name="Duan J."/>
            <person name="Quan G."/>
            <person name="Lucarotti C.J."/>
            <person name="Roe A.D."/>
            <person name="Sperling F.A.H."/>
            <person name="Levesque R.C."/>
            <person name="Cusson M."/>
        </authorList>
    </citation>
    <scope>NUCLEOTIDE SEQUENCE [LARGE SCALE GENOMIC DNA]</scope>
    <source>
        <strain evidence="1">Glfc:IPQL:Cfum</strain>
    </source>
</reference>
<sequence length="414" mass="48948">MYCVRAILRHLRQPTIRKLQDPKVVNFIPTFYRPASQFSQAIEDDFSEQIVDEICQGDADLEKKLRILMLEVEVMRQDGRQAPDNLKASNWKHLLELQSRNQRHSYLLYLFKTEKSKENQKAKKEARKQAFMESKQEDVREYPDDVMYGISHQSLFLRIRDQSMNNFDNYRALQAIMHGQPIVVDCSYEGNMIYREAVNAAKQMTFVFGDNRIHKDPFDVHMCNVNMRGYFYEQLQKNIPSLEEPWLPLNIHTKSYLDVFPKEKLVYLTPHCRNELTEYDHDAIYIIGCMVDKVNNEPLSLAKAKRDGIKMAKLPLDRYLEWAPGSKKNLNINHMLPILLDLKMTGDWEYALRHVPRRKLMETKVLAMEKRLKRNPSLREQVFKNLKQHSDELPDSYKLKRKQSKASLYDDDSI</sequence>
<protein>
    <submittedName>
        <fullName evidence="1">Uncharacterized protein</fullName>
    </submittedName>
</protein>
<dbReference type="Proteomes" id="UP001064048">
    <property type="component" value="Chromosome 18"/>
</dbReference>
<accession>A0ACC0KQ12</accession>